<sequence>MMSRKDRLHYKGVVKTNGTGMVNSYKKLYKEFGITFDLFKDMALKDARSARDGKRRQLEIIGDKRKRIASILFEEKQNKHYGMRDYEDYFLQRIDPMKSFTFLHDDQ</sequence>
<proteinExistence type="predicted"/>
<comment type="caution">
    <text evidence="1">The sequence shown here is derived from an EMBL/GenBank/DDBJ whole genome shotgun (WGS) entry which is preliminary data.</text>
</comment>
<reference evidence="1" key="1">
    <citation type="journal article" date="2023" name="G3 (Bethesda)">
        <title>Whole genome assemblies of Zophobas morio and Tenebrio molitor.</title>
        <authorList>
            <person name="Kaur S."/>
            <person name="Stinson S.A."/>
            <person name="diCenzo G.C."/>
        </authorList>
    </citation>
    <scope>NUCLEOTIDE SEQUENCE</scope>
    <source>
        <strain evidence="1">QUZm001</strain>
    </source>
</reference>
<dbReference type="Proteomes" id="UP001168821">
    <property type="component" value="Unassembled WGS sequence"/>
</dbReference>
<dbReference type="EMBL" id="JALNTZ010000004">
    <property type="protein sequence ID" value="KAJ3655315.1"/>
    <property type="molecule type" value="Genomic_DNA"/>
</dbReference>
<evidence type="ECO:0000313" key="2">
    <source>
        <dbReference type="Proteomes" id="UP001168821"/>
    </source>
</evidence>
<evidence type="ECO:0000313" key="1">
    <source>
        <dbReference type="EMBL" id="KAJ3655315.1"/>
    </source>
</evidence>
<keyword evidence="2" id="KW-1185">Reference proteome</keyword>
<name>A0AA38IFZ3_9CUCU</name>
<organism evidence="1 2">
    <name type="scientific">Zophobas morio</name>
    <dbReference type="NCBI Taxonomy" id="2755281"/>
    <lineage>
        <taxon>Eukaryota</taxon>
        <taxon>Metazoa</taxon>
        <taxon>Ecdysozoa</taxon>
        <taxon>Arthropoda</taxon>
        <taxon>Hexapoda</taxon>
        <taxon>Insecta</taxon>
        <taxon>Pterygota</taxon>
        <taxon>Neoptera</taxon>
        <taxon>Endopterygota</taxon>
        <taxon>Coleoptera</taxon>
        <taxon>Polyphaga</taxon>
        <taxon>Cucujiformia</taxon>
        <taxon>Tenebrionidae</taxon>
        <taxon>Zophobas</taxon>
    </lineage>
</organism>
<accession>A0AA38IFZ3</accession>
<protein>
    <submittedName>
        <fullName evidence="1">Uncharacterized protein</fullName>
    </submittedName>
</protein>
<gene>
    <name evidence="1" type="ORF">Zmor_014450</name>
</gene>
<dbReference type="AlphaFoldDB" id="A0AA38IFZ3"/>